<evidence type="ECO:0000256" key="3">
    <source>
        <dbReference type="ARBA" id="ARBA00022692"/>
    </source>
</evidence>
<comment type="caution">
    <text evidence="8">The sequence shown here is derived from an EMBL/GenBank/DDBJ whole genome shotgun (WGS) entry which is preliminary data.</text>
</comment>
<keyword evidence="5 6" id="KW-0472">Membrane</keyword>
<dbReference type="InterPro" id="IPR036280">
    <property type="entry name" value="Multihaem_cyt_sf"/>
</dbReference>
<evidence type="ECO:0000256" key="2">
    <source>
        <dbReference type="ARBA" id="ARBA00022475"/>
    </source>
</evidence>
<dbReference type="Pfam" id="PF01292">
    <property type="entry name" value="Ni_hydr_CYTB"/>
    <property type="match status" value="1"/>
</dbReference>
<dbReference type="InterPro" id="IPR016174">
    <property type="entry name" value="Di-haem_cyt_TM"/>
</dbReference>
<name>A0ABT7QUR7_9BACT</name>
<dbReference type="InterPro" id="IPR051542">
    <property type="entry name" value="Hydrogenase_cytochrome"/>
</dbReference>
<feature type="transmembrane region" description="Helical" evidence="6">
    <location>
        <begin position="110"/>
        <end position="133"/>
    </location>
</feature>
<keyword evidence="2" id="KW-1003">Cell membrane</keyword>
<organism evidence="8 9">
    <name type="scientific">Sulfurovum zhangzhouensis</name>
    <dbReference type="NCBI Taxonomy" id="3019067"/>
    <lineage>
        <taxon>Bacteria</taxon>
        <taxon>Pseudomonadati</taxon>
        <taxon>Campylobacterota</taxon>
        <taxon>Epsilonproteobacteria</taxon>
        <taxon>Campylobacterales</taxon>
        <taxon>Sulfurovaceae</taxon>
        <taxon>Sulfurovum</taxon>
    </lineage>
</organism>
<evidence type="ECO:0000256" key="4">
    <source>
        <dbReference type="ARBA" id="ARBA00022989"/>
    </source>
</evidence>
<evidence type="ECO:0000256" key="5">
    <source>
        <dbReference type="ARBA" id="ARBA00023136"/>
    </source>
</evidence>
<evidence type="ECO:0000313" key="8">
    <source>
        <dbReference type="EMBL" id="MDM5270581.1"/>
    </source>
</evidence>
<feature type="transmembrane region" description="Helical" evidence="6">
    <location>
        <begin position="22"/>
        <end position="41"/>
    </location>
</feature>
<feature type="transmembrane region" description="Helical" evidence="6">
    <location>
        <begin position="208"/>
        <end position="229"/>
    </location>
</feature>
<dbReference type="PANTHER" id="PTHR30485">
    <property type="entry name" value="NI/FE-HYDROGENASE 1 B-TYPE CYTOCHROME SUBUNIT"/>
    <property type="match status" value="1"/>
</dbReference>
<evidence type="ECO:0000256" key="1">
    <source>
        <dbReference type="ARBA" id="ARBA00004651"/>
    </source>
</evidence>
<accession>A0ABT7QUR7</accession>
<comment type="subcellular location">
    <subcellularLocation>
        <location evidence="1">Cell membrane</location>
        <topology evidence="1">Multi-pass membrane protein</topology>
    </subcellularLocation>
</comment>
<feature type="transmembrane region" description="Helical" evidence="6">
    <location>
        <begin position="53"/>
        <end position="71"/>
    </location>
</feature>
<dbReference type="Proteomes" id="UP001169069">
    <property type="component" value="Unassembled WGS sequence"/>
</dbReference>
<feature type="domain" description="Cytochrome b561 bacterial/Ni-hydrogenase" evidence="7">
    <location>
        <begin position="20"/>
        <end position="194"/>
    </location>
</feature>
<keyword evidence="9" id="KW-1185">Reference proteome</keyword>
<feature type="transmembrane region" description="Helical" evidence="6">
    <location>
        <begin position="160"/>
        <end position="178"/>
    </location>
</feature>
<dbReference type="EMBL" id="JAQIBD010000001">
    <property type="protein sequence ID" value="MDM5270581.1"/>
    <property type="molecule type" value="Genomic_DNA"/>
</dbReference>
<keyword evidence="3 6" id="KW-0812">Transmembrane</keyword>
<sequence>MKEQSKYQTTVDGMTKSYIWPLFNRVLHIALIAFFSISFILGDMDNLLDYHAIFGILFALLFVIRIIWGFIGPKYSKFKDFNFNKNDLKEYLLSPFQHTKEYIGHNPASSFAIIAMMILSLFTALTGMLAYGIEKNHGILSFLHSDYFKQMELFEELHEIAANMLLGMIAIHVAGSLIDRFIKKGDAIDSMISGYKKLSSNIEIRMNIFQKIFTIVSLILFVYAFYYMISTKNDNIMIASAYQKQDYSRIHPEFANECGSCHMTYPPYLLPRQSWVKMMQDLENHFGDDASIDAKTNLSILAFLKENSAENSTHEAAFKILKSLKENNSTIAITKTPYWKGRHKHINNEIFSSQEVKSKANCTACHQNIEYGLIENTLIKVPQKKG</sequence>
<dbReference type="Pfam" id="PF09626">
    <property type="entry name" value="DHC"/>
    <property type="match status" value="1"/>
</dbReference>
<reference evidence="8" key="1">
    <citation type="submission" date="2023-01" db="EMBL/GenBank/DDBJ databases">
        <title>Sulfurovum sp. zt1-1 genome assembly.</title>
        <authorList>
            <person name="Wang J."/>
        </authorList>
    </citation>
    <scope>NUCLEOTIDE SEQUENCE</scope>
    <source>
        <strain evidence="8">Zt1-1</strain>
    </source>
</reference>
<dbReference type="PANTHER" id="PTHR30485:SF2">
    <property type="entry name" value="BLL0597 PROTEIN"/>
    <property type="match status" value="1"/>
</dbReference>
<keyword evidence="4 6" id="KW-1133">Transmembrane helix</keyword>
<evidence type="ECO:0000256" key="6">
    <source>
        <dbReference type="SAM" id="Phobius"/>
    </source>
</evidence>
<dbReference type="InterPro" id="IPR011577">
    <property type="entry name" value="Cyt_b561_bac/Ni-Hgenase"/>
</dbReference>
<evidence type="ECO:0000313" key="9">
    <source>
        <dbReference type="Proteomes" id="UP001169069"/>
    </source>
</evidence>
<dbReference type="SUPFAM" id="SSF48695">
    <property type="entry name" value="Multiheme cytochromes"/>
    <property type="match status" value="1"/>
</dbReference>
<dbReference type="InterPro" id="IPR018588">
    <property type="entry name" value="Dihaem_cytochrome-c"/>
</dbReference>
<evidence type="ECO:0000259" key="7">
    <source>
        <dbReference type="Pfam" id="PF01292"/>
    </source>
</evidence>
<dbReference type="RefSeq" id="WP_289411859.1">
    <property type="nucleotide sequence ID" value="NZ_JAQIBD010000001.1"/>
</dbReference>
<gene>
    <name evidence="8" type="ORF">PGH07_00120</name>
</gene>
<proteinExistence type="predicted"/>
<protein>
    <submittedName>
        <fullName evidence="8">Cytochrome b/b6 domain-containing protein</fullName>
    </submittedName>
</protein>
<dbReference type="SUPFAM" id="SSF81342">
    <property type="entry name" value="Transmembrane di-heme cytochromes"/>
    <property type="match status" value="1"/>
</dbReference>
<dbReference type="Gene3D" id="1.20.950.20">
    <property type="entry name" value="Transmembrane di-heme cytochromes, Chain C"/>
    <property type="match status" value="1"/>
</dbReference>